<feature type="transmembrane region" description="Helical" evidence="1">
    <location>
        <begin position="51"/>
        <end position="74"/>
    </location>
</feature>
<name>A0A2T4AUI6_TRIHA</name>
<proteinExistence type="predicted"/>
<dbReference type="Proteomes" id="UP000241690">
    <property type="component" value="Unassembled WGS sequence"/>
</dbReference>
<dbReference type="AlphaFoldDB" id="A0A2T4AUI6"/>
<keyword evidence="1" id="KW-0472">Membrane</keyword>
<reference evidence="2 3" key="1">
    <citation type="submission" date="2016-07" db="EMBL/GenBank/DDBJ databases">
        <title>Multiple horizontal gene transfer events from other fungi enriched the ability of initially mycotrophic Trichoderma (Ascomycota) to feed on dead plant biomass.</title>
        <authorList>
            <consortium name="DOE Joint Genome Institute"/>
            <person name="Aerts A."/>
            <person name="Atanasova L."/>
            <person name="Chenthamara K."/>
            <person name="Zhang J."/>
            <person name="Grujic M."/>
            <person name="Henrissat B."/>
            <person name="Kuo A."/>
            <person name="Salamov A."/>
            <person name="Lipzen A."/>
            <person name="Labutti K."/>
            <person name="Barry K."/>
            <person name="Miao Y."/>
            <person name="Rahimi M.J."/>
            <person name="Shen Q."/>
            <person name="Grigoriev I.V."/>
            <person name="Kubicek C.P."/>
            <person name="Druzhinina I.S."/>
        </authorList>
    </citation>
    <scope>NUCLEOTIDE SEQUENCE [LARGE SCALE GENOMIC DNA]</scope>
    <source>
        <strain evidence="2 3">CBS 226.95</strain>
    </source>
</reference>
<keyword evidence="1" id="KW-1133">Transmembrane helix</keyword>
<protein>
    <submittedName>
        <fullName evidence="2">Uncharacterized protein</fullName>
    </submittedName>
</protein>
<evidence type="ECO:0000256" key="1">
    <source>
        <dbReference type="SAM" id="Phobius"/>
    </source>
</evidence>
<gene>
    <name evidence="2" type="ORF">M431DRAFT_194632</name>
</gene>
<dbReference type="RefSeq" id="XP_024780401.1">
    <property type="nucleotide sequence ID" value="XM_024913247.1"/>
</dbReference>
<evidence type="ECO:0000313" key="2">
    <source>
        <dbReference type="EMBL" id="PTB60724.1"/>
    </source>
</evidence>
<organism evidence="2 3">
    <name type="scientific">Trichoderma harzianum CBS 226.95</name>
    <dbReference type="NCBI Taxonomy" id="983964"/>
    <lineage>
        <taxon>Eukaryota</taxon>
        <taxon>Fungi</taxon>
        <taxon>Dikarya</taxon>
        <taxon>Ascomycota</taxon>
        <taxon>Pezizomycotina</taxon>
        <taxon>Sordariomycetes</taxon>
        <taxon>Hypocreomycetidae</taxon>
        <taxon>Hypocreales</taxon>
        <taxon>Hypocreaceae</taxon>
        <taxon>Trichoderma</taxon>
    </lineage>
</organism>
<keyword evidence="3" id="KW-1185">Reference proteome</keyword>
<evidence type="ECO:0000313" key="3">
    <source>
        <dbReference type="Proteomes" id="UP000241690"/>
    </source>
</evidence>
<dbReference type="EMBL" id="KZ679675">
    <property type="protein sequence ID" value="PTB60724.1"/>
    <property type="molecule type" value="Genomic_DNA"/>
</dbReference>
<keyword evidence="1" id="KW-0812">Transmembrane</keyword>
<accession>A0A2T4AUI6</accession>
<sequence>MLFQVFVSKQLAKEKKEKKKRHLLPLACALALLLFLSVSDLLPCFSYLFLSAFHLFNFPLYVLFFYKFFFLLLLHFSRYPGVYCFCLATGIVRNRMALFGPDLRTARRFILVLLRPQVTPAMFHLLLSLSSCPAAT</sequence>
<dbReference type="GeneID" id="36621808"/>